<reference evidence="1 4" key="3">
    <citation type="submission" date="2019-12" db="EMBL/GenBank/DDBJ databases">
        <title>Chromosome-level assembly of the Caenorhabditis remanei genome.</title>
        <authorList>
            <person name="Teterina A.A."/>
            <person name="Willis J.H."/>
            <person name="Phillips P.C."/>
        </authorList>
    </citation>
    <scope>NUCLEOTIDE SEQUENCE [LARGE SCALE GENOMIC DNA]</scope>
    <source>
        <strain evidence="1 4">PX506</strain>
        <tissue evidence="1">Whole organism</tissue>
    </source>
</reference>
<proteinExistence type="predicted"/>
<dbReference type="AlphaFoldDB" id="A0A261BCB0"/>
<feature type="non-terminal residue" evidence="2">
    <location>
        <position position="1"/>
    </location>
</feature>
<reference evidence="3" key="2">
    <citation type="submission" date="2017-08" db="EMBL/GenBank/DDBJ databases">
        <authorList>
            <person name="Fierst J.L."/>
        </authorList>
    </citation>
    <scope>NUCLEOTIDE SEQUENCE [LARGE SCALE GENOMIC DNA]</scope>
    <source>
        <strain evidence="3">PX439</strain>
    </source>
</reference>
<evidence type="ECO:0000313" key="4">
    <source>
        <dbReference type="Proteomes" id="UP000483820"/>
    </source>
</evidence>
<keyword evidence="3" id="KW-1185">Reference proteome</keyword>
<evidence type="ECO:0000313" key="1">
    <source>
        <dbReference type="EMBL" id="KAF1748740.1"/>
    </source>
</evidence>
<gene>
    <name evidence="2" type="ORF">FL82_02282</name>
    <name evidence="1" type="ORF">GCK72_025207</name>
</gene>
<evidence type="ECO:0000313" key="3">
    <source>
        <dbReference type="Proteomes" id="UP000216624"/>
    </source>
</evidence>
<organism evidence="2 3">
    <name type="scientific">Caenorhabditis remanei</name>
    <name type="common">Caenorhabditis vulgaris</name>
    <dbReference type="NCBI Taxonomy" id="31234"/>
    <lineage>
        <taxon>Eukaryota</taxon>
        <taxon>Metazoa</taxon>
        <taxon>Ecdysozoa</taxon>
        <taxon>Nematoda</taxon>
        <taxon>Chromadorea</taxon>
        <taxon>Rhabditida</taxon>
        <taxon>Rhabditina</taxon>
        <taxon>Rhabditomorpha</taxon>
        <taxon>Rhabditoidea</taxon>
        <taxon>Rhabditidae</taxon>
        <taxon>Peloderinae</taxon>
        <taxon>Caenorhabditis</taxon>
    </lineage>
</organism>
<reference evidence="2" key="1">
    <citation type="submission" date="2017-08" db="EMBL/GenBank/DDBJ databases">
        <authorList>
            <person name="de Groot N.N."/>
        </authorList>
    </citation>
    <scope>NUCLEOTIDE SEQUENCE [LARGE SCALE GENOMIC DNA]</scope>
    <source>
        <strain evidence="2">PX439</strain>
    </source>
</reference>
<dbReference type="Proteomes" id="UP000483820">
    <property type="component" value="Chromosome X"/>
</dbReference>
<dbReference type="EMBL" id="NMWX01000001">
    <property type="protein sequence ID" value="OZG07380.1"/>
    <property type="molecule type" value="Genomic_DNA"/>
</dbReference>
<evidence type="ECO:0000313" key="2">
    <source>
        <dbReference type="EMBL" id="OZG07380.1"/>
    </source>
</evidence>
<name>A0A261BCB0_CAERE</name>
<dbReference type="Proteomes" id="UP000216624">
    <property type="component" value="Unassembled WGS sequence"/>
</dbReference>
<comment type="caution">
    <text evidence="2">The sequence shown here is derived from an EMBL/GenBank/DDBJ whole genome shotgun (WGS) entry which is preliminary data.</text>
</comment>
<protein>
    <submittedName>
        <fullName evidence="2">Uncharacterized protein</fullName>
    </submittedName>
</protein>
<accession>A0A261BCB0</accession>
<dbReference type="EMBL" id="WUAV01000006">
    <property type="protein sequence ID" value="KAF1748740.1"/>
    <property type="molecule type" value="Genomic_DNA"/>
</dbReference>
<sequence>MAEQNQPNTNITDFERNALQHIVHTIQQYRILLAGRIHGLEEYQALLDTVEDISEEVIRLGELPASEAARALVDLLFDELFDMMQIFIELLN</sequence>